<name>W6RHA5_9HYPH</name>
<evidence type="ECO:0000313" key="2">
    <source>
        <dbReference type="EMBL" id="CDM60189.1"/>
    </source>
</evidence>
<evidence type="ECO:0000256" key="1">
    <source>
        <dbReference type="SAM" id="MobiDB-lite"/>
    </source>
</evidence>
<keyword evidence="2" id="KW-0614">Plasmid</keyword>
<feature type="compositionally biased region" description="Basic and acidic residues" evidence="1">
    <location>
        <begin position="33"/>
        <end position="43"/>
    </location>
</feature>
<accession>W6RHA5</accession>
<dbReference type="Proteomes" id="UP000019443">
    <property type="component" value="Unassembled WGS sequence"/>
</dbReference>
<sequence>MLEHYEVQIEAWLEPEPTLSAAVVLQRRMNVDQRPADGADGRESLASGVGPLRSSWRLDGDHAGSSTRQIVR</sequence>
<dbReference type="AlphaFoldDB" id="W6RHA5"/>
<comment type="caution">
    <text evidence="2">The sequence shown here is derived from an EMBL/GenBank/DDBJ whole genome shotgun (WGS) entry which is preliminary data.</text>
</comment>
<evidence type="ECO:0000313" key="3">
    <source>
        <dbReference type="Proteomes" id="UP000019443"/>
    </source>
</evidence>
<proteinExistence type="predicted"/>
<gene>
    <name evidence="2" type="ORF">LPU83_pLPU83b_0194</name>
</gene>
<organism evidence="2 3">
    <name type="scientific">Rhizobium favelukesii</name>
    <dbReference type="NCBI Taxonomy" id="348824"/>
    <lineage>
        <taxon>Bacteria</taxon>
        <taxon>Pseudomonadati</taxon>
        <taxon>Pseudomonadota</taxon>
        <taxon>Alphaproteobacteria</taxon>
        <taxon>Hyphomicrobiales</taxon>
        <taxon>Rhizobiaceae</taxon>
        <taxon>Rhizobium/Agrobacterium group</taxon>
        <taxon>Rhizobium</taxon>
    </lineage>
</organism>
<keyword evidence="3" id="KW-1185">Reference proteome</keyword>
<geneLocation type="plasmid" evidence="2">
    <name>pLPU83b</name>
</geneLocation>
<feature type="region of interest" description="Disordered" evidence="1">
    <location>
        <begin position="33"/>
        <end position="72"/>
    </location>
</feature>
<dbReference type="EMBL" id="CBYB010000014">
    <property type="protein sequence ID" value="CDM60189.1"/>
    <property type="molecule type" value="Genomic_DNA"/>
</dbReference>
<reference evidence="2" key="1">
    <citation type="submission" date="2013-11" db="EMBL/GenBank/DDBJ databases">
        <title>Draft genome sequence of the broad-host-range Rhizobium sp. LPU83 strain, a member of the low-genetic diversity Oregon-like Rhizobium sp. group.</title>
        <authorList>
            <person name="Wibberg D."/>
            <person name="Puehler A."/>
            <person name="Schlueter A."/>
        </authorList>
    </citation>
    <scope>NUCLEOTIDE SEQUENCE [LARGE SCALE GENOMIC DNA]</scope>
    <source>
        <strain evidence="2">LPU83</strain>
        <plasmid evidence="2">pLPU83b</plasmid>
    </source>
</reference>
<protein>
    <submittedName>
        <fullName evidence="2">Uncharacterized protein</fullName>
    </submittedName>
</protein>
<dbReference type="RefSeq" id="WP_231052382.1">
    <property type="nucleotide sequence ID" value="NZ_ATTO01000178.1"/>
</dbReference>